<accession>A0A6V8P3V8</accession>
<gene>
    <name evidence="2" type="ORF">HKBW3S33_00689</name>
</gene>
<sequence>MPFVTVFLKSILILLFLLFSVNLYIYLERKFVGHLRPAEGL</sequence>
<feature type="transmembrane region" description="Helical" evidence="1">
    <location>
        <begin position="6"/>
        <end position="27"/>
    </location>
</feature>
<keyword evidence="3" id="KW-1185">Reference proteome</keyword>
<keyword evidence="1" id="KW-0472">Membrane</keyword>
<dbReference type="Proteomes" id="UP000591948">
    <property type="component" value="Unassembled WGS sequence"/>
</dbReference>
<dbReference type="EMBL" id="BLRY01000025">
    <property type="protein sequence ID" value="GFP27275.1"/>
    <property type="molecule type" value="Genomic_DNA"/>
</dbReference>
<organism evidence="2 3">
    <name type="scientific">Candidatus Hakubella thermalkaliphila</name>
    <dbReference type="NCBI Taxonomy" id="2754717"/>
    <lineage>
        <taxon>Bacteria</taxon>
        <taxon>Bacillati</taxon>
        <taxon>Actinomycetota</taxon>
        <taxon>Actinomycetota incertae sedis</taxon>
        <taxon>Candidatus Hakubellales</taxon>
        <taxon>Candidatus Hakubellaceae</taxon>
        <taxon>Candidatus Hakubella</taxon>
    </lineage>
</organism>
<evidence type="ECO:0000256" key="1">
    <source>
        <dbReference type="SAM" id="Phobius"/>
    </source>
</evidence>
<comment type="caution">
    <text evidence="2">The sequence shown here is derived from an EMBL/GenBank/DDBJ whole genome shotgun (WGS) entry which is preliminary data.</text>
</comment>
<proteinExistence type="predicted"/>
<dbReference type="AlphaFoldDB" id="A0A6V8P3V8"/>
<keyword evidence="1" id="KW-1133">Transmembrane helix</keyword>
<evidence type="ECO:0000313" key="3">
    <source>
        <dbReference type="Proteomes" id="UP000591948"/>
    </source>
</evidence>
<keyword evidence="1" id="KW-0812">Transmembrane</keyword>
<reference evidence="2 3" key="1">
    <citation type="journal article" date="2020" name="Front. Microbiol.">
        <title>Single-cell genomics of novel Actinobacteria with the Wood-Ljungdahl pathway discovered in a serpentinizing system.</title>
        <authorList>
            <person name="Merino N."/>
            <person name="Kawai M."/>
            <person name="Boyd E.S."/>
            <person name="Colman D.R."/>
            <person name="McGlynn S.E."/>
            <person name="Nealson K.H."/>
            <person name="Kurokawa K."/>
            <person name="Hongoh Y."/>
        </authorList>
    </citation>
    <scope>NUCLEOTIDE SEQUENCE [LARGE SCALE GENOMIC DNA]</scope>
    <source>
        <strain evidence="2 3">S33</strain>
    </source>
</reference>
<protein>
    <submittedName>
        <fullName evidence="2">Uncharacterized protein</fullName>
    </submittedName>
</protein>
<name>A0A6V8P3V8_9ACTN</name>
<evidence type="ECO:0000313" key="2">
    <source>
        <dbReference type="EMBL" id="GFP27275.1"/>
    </source>
</evidence>